<evidence type="ECO:0000313" key="1">
    <source>
        <dbReference type="EMBL" id="AJG22875.1"/>
    </source>
</evidence>
<evidence type="ECO:0000313" key="2">
    <source>
        <dbReference type="Proteomes" id="UP000031843"/>
    </source>
</evidence>
<protein>
    <submittedName>
        <fullName evidence="1">Uncharacterized protein</fullName>
    </submittedName>
</protein>
<accession>A0A0C4YJU3</accession>
<dbReference type="STRING" id="68895.RR42_s1287"/>
<organism evidence="1 2">
    <name type="scientific">Cupriavidus basilensis</name>
    <dbReference type="NCBI Taxonomy" id="68895"/>
    <lineage>
        <taxon>Bacteria</taxon>
        <taxon>Pseudomonadati</taxon>
        <taxon>Pseudomonadota</taxon>
        <taxon>Betaproteobacteria</taxon>
        <taxon>Burkholderiales</taxon>
        <taxon>Burkholderiaceae</taxon>
        <taxon>Cupriavidus</taxon>
    </lineage>
</organism>
<dbReference type="AlphaFoldDB" id="A0A0C4YJU3"/>
<name>A0A0C4YJU3_9BURK</name>
<proteinExistence type="predicted"/>
<reference evidence="1 2" key="1">
    <citation type="journal article" date="2015" name="Genome Announc.">
        <title>Complete Genome Sequence of Cupriavidus basilensis 4G11, Isolated from the Oak Ridge Field Research Center Site.</title>
        <authorList>
            <person name="Ray J."/>
            <person name="Waters R.J."/>
            <person name="Skerker J.M."/>
            <person name="Kuehl J.V."/>
            <person name="Price M.N."/>
            <person name="Huang J."/>
            <person name="Chakraborty R."/>
            <person name="Arkin A.P."/>
            <person name="Deutschbauer A."/>
        </authorList>
    </citation>
    <scope>NUCLEOTIDE SEQUENCE [LARGE SCALE GENOMIC DNA]</scope>
    <source>
        <strain evidence="1">4G11</strain>
    </source>
</reference>
<dbReference type="EMBL" id="CP010537">
    <property type="protein sequence ID" value="AJG22875.1"/>
    <property type="molecule type" value="Genomic_DNA"/>
</dbReference>
<dbReference type="Proteomes" id="UP000031843">
    <property type="component" value="Chromosome secondary"/>
</dbReference>
<keyword evidence="2" id="KW-1185">Reference proteome</keyword>
<gene>
    <name evidence="1" type="ORF">RR42_s1287</name>
</gene>
<sequence>MFGWAALPALPWQRTFHLAHALALPHPSRAFAAITQSP</sequence>
<dbReference type="KEGG" id="cbw:RR42_s1287"/>